<dbReference type="EMBL" id="JBHRFL010000002">
    <property type="protein sequence ID" value="MFC6068530.1"/>
    <property type="molecule type" value="Genomic_DNA"/>
</dbReference>
<feature type="region of interest" description="Disordered" evidence="1">
    <location>
        <begin position="78"/>
        <end position="106"/>
    </location>
</feature>
<dbReference type="RefSeq" id="WP_242877254.1">
    <property type="nucleotide sequence ID" value="NZ_JBFLAA010000007.1"/>
</dbReference>
<evidence type="ECO:0000259" key="3">
    <source>
        <dbReference type="Pfam" id="PF05099"/>
    </source>
</evidence>
<evidence type="ECO:0000259" key="4">
    <source>
        <dbReference type="Pfam" id="PF13208"/>
    </source>
</evidence>
<feature type="compositionally biased region" description="Polar residues" evidence="1">
    <location>
        <begin position="252"/>
        <end position="263"/>
    </location>
</feature>
<evidence type="ECO:0000313" key="6">
    <source>
        <dbReference type="EMBL" id="MFC6068530.1"/>
    </source>
</evidence>
<evidence type="ECO:0000259" key="5">
    <source>
        <dbReference type="Pfam" id="PF15615"/>
    </source>
</evidence>
<gene>
    <name evidence="6" type="ORF">ACFLLB_02980</name>
</gene>
<keyword evidence="2" id="KW-1133">Transmembrane helix</keyword>
<dbReference type="Pfam" id="PF13208">
    <property type="entry name" value="TerB_N"/>
    <property type="match status" value="1"/>
</dbReference>
<feature type="region of interest" description="Disordered" evidence="1">
    <location>
        <begin position="233"/>
        <end position="285"/>
    </location>
</feature>
<evidence type="ECO:0000313" key="7">
    <source>
        <dbReference type="Proteomes" id="UP001596115"/>
    </source>
</evidence>
<dbReference type="InterPro" id="IPR007791">
    <property type="entry name" value="DjlA_N"/>
</dbReference>
<dbReference type="Pfam" id="PF15615">
    <property type="entry name" value="TerB_C"/>
    <property type="match status" value="1"/>
</dbReference>
<feature type="domain" description="TerB N-terminal" evidence="4">
    <location>
        <begin position="321"/>
        <end position="524"/>
    </location>
</feature>
<feature type="transmembrane region" description="Helical" evidence="2">
    <location>
        <begin position="28"/>
        <end position="44"/>
    </location>
</feature>
<dbReference type="InterPro" id="IPR029024">
    <property type="entry name" value="TerB-like"/>
</dbReference>
<sequence length="987" mass="106714">MARRKQTAGGWIVAILVVIALVPKEVWIGLGIVLAVATAVWLWAKWQAMRPKRTPSPAKPVPAPEPTLAELIKASALPSGQAAQRQPRPEAAQPARPASIESGTSSGSVCAAVSEDACPVGSEGRSALPAAQAPSRAPPETLSPPRPGNLEEAKAAVSMRLAIESAARVLTAVGSANPSTPYPYQPDEERIERARPGNLAAAKLAVTQRLAATSQDELVEPLIQFATNADTASGETLTGTIDGRAHSDSRAAEQTNPPHTNGTRDAGAMTPPPPLPSRASPPSLPDELRRVAIDAGTPAKQFTVPRPPEGWDKTRWLGAQDEIEIAGIVIRGGLFYTGPRLTTPGTRENEPSLVNGVLAVGRYGDYRSTTRYWGGYADFEPAERHAYLKWLASDRTDPGCAIQYVRLFLFGLERRILLDSVSDPDSKQDWPAIKAMLRRLSSAYAAVLPNVHGHVNSLLDWMALTEAGEQLYNAPLPAFERTYELPFYIRLALGQCSLDRVPVPAALATAWVRLNPEIPLRTAATRCAEEFDRLFALRYQETFGPGMVLPKNRTKLKFTRRPFNPALDRTDAGTKTFGDIPDVTALRAPLKALQELVSQCTEDLGAFSRLVGKNPEARQSIEGTLLLPSEIWPLATRTALAEVASDVQTANLSIKLTDLLERLGAVGTTLGKDKIRELARALEQSKVGMEPNVLEGARVPGENDPIVLFPLLPDQTHRTDAQAYQTAQLTLQLASTVAQSDGTFSTHELEHLSREIESWTHLSEGDRRRLRAHLDLLAMAPLSLPTLRKKLDPLSGDIKDAIAGSMATLAQVDGMVSPEEVRFLERVYKALGVDPARVFSDVHAPRPPKAPSALPKAASGAFQLDPDRIAALQRDTAQVSALLANIFTDEEATPPDLAPAEAVSAEVESAGQLLGLDQAHSALLRLMLSRPVWTRAELEDGAADMELMLDGALEQINDASFDAYDIPFSDGDDPLEINPQFIEKIEQ</sequence>
<feature type="compositionally biased region" description="Low complexity" evidence="1">
    <location>
        <begin position="81"/>
        <end position="98"/>
    </location>
</feature>
<feature type="domain" description="Co-chaperone DjlA N-terminal" evidence="3">
    <location>
        <begin position="732"/>
        <end position="837"/>
    </location>
</feature>
<feature type="domain" description="TerB-C" evidence="5">
    <location>
        <begin position="852"/>
        <end position="986"/>
    </location>
</feature>
<organism evidence="6 7">
    <name type="scientific">Stenotrophomonas geniculata</name>
    <dbReference type="NCBI Taxonomy" id="86188"/>
    <lineage>
        <taxon>Bacteria</taxon>
        <taxon>Pseudomonadati</taxon>
        <taxon>Pseudomonadota</taxon>
        <taxon>Gammaproteobacteria</taxon>
        <taxon>Lysobacterales</taxon>
        <taxon>Lysobacteraceae</taxon>
        <taxon>Stenotrophomonas</taxon>
    </lineage>
</organism>
<keyword evidence="7" id="KW-1185">Reference proteome</keyword>
<evidence type="ECO:0000256" key="2">
    <source>
        <dbReference type="SAM" id="Phobius"/>
    </source>
</evidence>
<keyword evidence="2" id="KW-0812">Transmembrane</keyword>
<dbReference type="InterPro" id="IPR028932">
    <property type="entry name" value="TerB-C"/>
</dbReference>
<dbReference type="Pfam" id="PF05099">
    <property type="entry name" value="TerB"/>
    <property type="match status" value="1"/>
</dbReference>
<dbReference type="Proteomes" id="UP001596115">
    <property type="component" value="Unassembled WGS sequence"/>
</dbReference>
<proteinExistence type="predicted"/>
<reference evidence="6 7" key="1">
    <citation type="submission" date="2024-09" db="EMBL/GenBank/DDBJ databases">
        <title>Whole genome analysis of Stenotrophomonas geniculata MK-1, and its biological control impact on peanut foliage fungus diseases.</title>
        <authorList>
            <person name="Ahsan T."/>
        </authorList>
    </citation>
    <scope>NUCLEOTIDE SEQUENCE [LARGE SCALE GENOMIC DNA]</scope>
    <source>
        <strain evidence="6 7">MK-1</strain>
    </source>
</reference>
<dbReference type="CDD" id="cd07176">
    <property type="entry name" value="terB"/>
    <property type="match status" value="1"/>
</dbReference>
<dbReference type="InterPro" id="IPR025266">
    <property type="entry name" value="TerB_N"/>
</dbReference>
<dbReference type="Gene3D" id="1.10.3680.10">
    <property type="entry name" value="TerB-like"/>
    <property type="match status" value="1"/>
</dbReference>
<evidence type="ECO:0000256" key="1">
    <source>
        <dbReference type="SAM" id="MobiDB-lite"/>
    </source>
</evidence>
<protein>
    <submittedName>
        <fullName evidence="6">TerB N-terminal domain-containing protein</fullName>
    </submittedName>
</protein>
<feature type="region of interest" description="Disordered" evidence="1">
    <location>
        <begin position="121"/>
        <end position="149"/>
    </location>
</feature>
<accession>A0ABW1MX05</accession>
<dbReference type="SUPFAM" id="SSF158682">
    <property type="entry name" value="TerB-like"/>
    <property type="match status" value="1"/>
</dbReference>
<name>A0ABW1MX05_9GAMM</name>
<keyword evidence="2" id="KW-0472">Membrane</keyword>
<comment type="caution">
    <text evidence="6">The sequence shown here is derived from an EMBL/GenBank/DDBJ whole genome shotgun (WGS) entry which is preliminary data.</text>
</comment>